<accession>A0A0B5HXV4</accession>
<proteinExistence type="predicted"/>
<organism evidence="3 4">
    <name type="scientific">Streptomyces vietnamensis</name>
    <dbReference type="NCBI Taxonomy" id="362257"/>
    <lineage>
        <taxon>Bacteria</taxon>
        <taxon>Bacillati</taxon>
        <taxon>Actinomycetota</taxon>
        <taxon>Actinomycetes</taxon>
        <taxon>Kitasatosporales</taxon>
        <taxon>Streptomycetaceae</taxon>
        <taxon>Streptomyces</taxon>
    </lineage>
</organism>
<dbReference type="KEGG" id="svt:SVTN_00025"/>
<dbReference type="InterPro" id="IPR014729">
    <property type="entry name" value="Rossmann-like_a/b/a_fold"/>
</dbReference>
<dbReference type="SUPFAM" id="SSF52402">
    <property type="entry name" value="Adenine nucleotide alpha hydrolases-like"/>
    <property type="match status" value="1"/>
</dbReference>
<evidence type="ECO:0000313" key="3">
    <source>
        <dbReference type="EMBL" id="AJF63177.1"/>
    </source>
</evidence>
<dbReference type="Gene3D" id="3.40.50.620">
    <property type="entry name" value="HUPs"/>
    <property type="match status" value="1"/>
</dbReference>
<gene>
    <name evidence="3" type="ORF">SVTN_00025</name>
</gene>
<feature type="compositionally biased region" description="Basic and acidic residues" evidence="1">
    <location>
        <begin position="73"/>
        <end position="82"/>
    </location>
</feature>
<protein>
    <recommendedName>
        <fullName evidence="2">UspA domain-containing protein</fullName>
    </recommendedName>
</protein>
<sequence length="82" mass="9174">MTAQVTVGLDGSEENVAAARWAVREAVLREVPVRLVYVDEWPTAPEVPVSYARTRAGRRRARTRSGPSSPGRPLRESRRGFR</sequence>
<feature type="domain" description="UspA" evidence="2">
    <location>
        <begin position="3"/>
        <end position="53"/>
    </location>
</feature>
<dbReference type="Proteomes" id="UP000031774">
    <property type="component" value="Chromosome"/>
</dbReference>
<evidence type="ECO:0000259" key="2">
    <source>
        <dbReference type="Pfam" id="PF00582"/>
    </source>
</evidence>
<dbReference type="AlphaFoldDB" id="A0A0B5HXV4"/>
<evidence type="ECO:0000313" key="4">
    <source>
        <dbReference type="Proteomes" id="UP000031774"/>
    </source>
</evidence>
<dbReference type="HOGENOM" id="CLU_2556988_0_0_11"/>
<dbReference type="EMBL" id="CP010407">
    <property type="protein sequence ID" value="AJF63177.1"/>
    <property type="molecule type" value="Genomic_DNA"/>
</dbReference>
<keyword evidence="4" id="KW-1185">Reference proteome</keyword>
<dbReference type="RefSeq" id="WP_041127261.1">
    <property type="nucleotide sequence ID" value="NZ_CP010407.1"/>
</dbReference>
<dbReference type="STRING" id="362257.SVTN_00025"/>
<reference evidence="3 4" key="1">
    <citation type="submission" date="2014-12" db="EMBL/GenBank/DDBJ databases">
        <title>Complete genome sequence of Streptomyces vietnamensis strain GIMV4.0001, a genetic manipulable producer of the benzoisochromanequinone antibiotic granaticin.</title>
        <authorList>
            <person name="Deng M.R."/>
            <person name="Guo J."/>
            <person name="Ma L.Y."/>
            <person name="Feng G.D."/>
            <person name="Mo C.Y."/>
            <person name="Zhu H.H."/>
        </authorList>
    </citation>
    <scope>NUCLEOTIDE SEQUENCE [LARGE SCALE GENOMIC DNA]</scope>
    <source>
        <strain evidence="4">GIMV4.0001</strain>
    </source>
</reference>
<dbReference type="Pfam" id="PF00582">
    <property type="entry name" value="Usp"/>
    <property type="match status" value="1"/>
</dbReference>
<name>A0A0B5HXV4_9ACTN</name>
<evidence type="ECO:0000256" key="1">
    <source>
        <dbReference type="SAM" id="MobiDB-lite"/>
    </source>
</evidence>
<dbReference type="InterPro" id="IPR006016">
    <property type="entry name" value="UspA"/>
</dbReference>
<feature type="region of interest" description="Disordered" evidence="1">
    <location>
        <begin position="48"/>
        <end position="82"/>
    </location>
</feature>